<dbReference type="Pfam" id="PF13377">
    <property type="entry name" value="Peripla_BP_3"/>
    <property type="match status" value="1"/>
</dbReference>
<protein>
    <submittedName>
        <fullName evidence="6">LacI family transcriptional regulator</fullName>
    </submittedName>
</protein>
<gene>
    <name evidence="6" type="ORF">EMU01_17680</name>
</gene>
<dbReference type="SUPFAM" id="SSF47413">
    <property type="entry name" value="lambda repressor-like DNA-binding domains"/>
    <property type="match status" value="1"/>
</dbReference>
<dbReference type="SUPFAM" id="SSF53822">
    <property type="entry name" value="Periplasmic binding protein-like I"/>
    <property type="match status" value="1"/>
</dbReference>
<dbReference type="InterPro" id="IPR000843">
    <property type="entry name" value="HTH_LacI"/>
</dbReference>
<keyword evidence="4" id="KW-0804">Transcription</keyword>
<dbReference type="SMART" id="SM00354">
    <property type="entry name" value="HTH_LACI"/>
    <property type="match status" value="1"/>
</dbReference>
<name>A0ABQ0VDP6_ENTMU</name>
<dbReference type="Proteomes" id="UP000321175">
    <property type="component" value="Unassembled WGS sequence"/>
</dbReference>
<dbReference type="CDD" id="cd01392">
    <property type="entry name" value="HTH_LacI"/>
    <property type="match status" value="1"/>
</dbReference>
<dbReference type="InterPro" id="IPR028082">
    <property type="entry name" value="Peripla_BP_I"/>
</dbReference>
<evidence type="ECO:0000256" key="1">
    <source>
        <dbReference type="ARBA" id="ARBA00022491"/>
    </source>
</evidence>
<dbReference type="Gene3D" id="3.40.50.2300">
    <property type="match status" value="2"/>
</dbReference>
<dbReference type="PANTHER" id="PTHR30146:SF148">
    <property type="entry name" value="HTH-TYPE TRANSCRIPTIONAL REPRESSOR PURR-RELATED"/>
    <property type="match status" value="1"/>
</dbReference>
<dbReference type="InterPro" id="IPR046335">
    <property type="entry name" value="LacI/GalR-like_sensor"/>
</dbReference>
<dbReference type="PANTHER" id="PTHR30146">
    <property type="entry name" value="LACI-RELATED TRANSCRIPTIONAL REPRESSOR"/>
    <property type="match status" value="1"/>
</dbReference>
<proteinExistence type="predicted"/>
<dbReference type="InterPro" id="IPR010982">
    <property type="entry name" value="Lambda_DNA-bd_dom_sf"/>
</dbReference>
<keyword evidence="7" id="KW-1185">Reference proteome</keyword>
<dbReference type="Pfam" id="PF00356">
    <property type="entry name" value="LacI"/>
    <property type="match status" value="1"/>
</dbReference>
<dbReference type="Gene3D" id="1.10.260.40">
    <property type="entry name" value="lambda repressor-like DNA-binding domains"/>
    <property type="match status" value="1"/>
</dbReference>
<comment type="caution">
    <text evidence="6">The sequence shown here is derived from an EMBL/GenBank/DDBJ whole genome shotgun (WGS) entry which is preliminary data.</text>
</comment>
<keyword evidence="1" id="KW-0678">Repressor</keyword>
<sequence length="351" mass="39592">MIILDVLCYNQYKHYEKLGELMKKASMQDIADALGISKNSVSQALRNKPGVSQQTKQLVKNKADELGYRYQTVTEDTTMSFLLMATEFAFSQTSFFGEIVKSAESAAQRAHIKLDTYTLTDETLQQMILPEHINEYDGILVLSHSNNDYIKQVIATGIPVTLIDHHDPELLADAILSKNTDGTFQAISLLITNGMKRIGFIGDTSFSPSYLERHRGYHRALAEHGISQELEIEITEIEESQGALFSRLKSIEQMPDAWFCVNSGLAFMLNSYLQSAGYTIPDDISIICFDETEFTRMAIPRLTNVATNLEFMGKLAVRTLLHRINHPDEPIIHQQIVPELNIWGSVRIVDK</sequence>
<dbReference type="EMBL" id="BJWA01000012">
    <property type="protein sequence ID" value="GEL80624.1"/>
    <property type="molecule type" value="Genomic_DNA"/>
</dbReference>
<dbReference type="PROSITE" id="PS50932">
    <property type="entry name" value="HTH_LACI_2"/>
    <property type="match status" value="1"/>
</dbReference>
<evidence type="ECO:0000259" key="5">
    <source>
        <dbReference type="PROSITE" id="PS50932"/>
    </source>
</evidence>
<evidence type="ECO:0000256" key="4">
    <source>
        <dbReference type="ARBA" id="ARBA00023163"/>
    </source>
</evidence>
<evidence type="ECO:0000313" key="7">
    <source>
        <dbReference type="Proteomes" id="UP000321175"/>
    </source>
</evidence>
<reference evidence="6 7" key="1">
    <citation type="submission" date="2019-07" db="EMBL/GenBank/DDBJ databases">
        <title>Whole genome shotgun sequence of Enterococcus mundtii NBRC 100490.</title>
        <authorList>
            <person name="Hosoyama A."/>
            <person name="Uohara A."/>
            <person name="Ohji S."/>
            <person name="Ichikawa N."/>
        </authorList>
    </citation>
    <scope>NUCLEOTIDE SEQUENCE [LARGE SCALE GENOMIC DNA]</scope>
    <source>
        <strain evidence="6 7">NBRC 100490</strain>
    </source>
</reference>
<keyword evidence="2" id="KW-0805">Transcription regulation</keyword>
<evidence type="ECO:0000313" key="6">
    <source>
        <dbReference type="EMBL" id="GEL80624.1"/>
    </source>
</evidence>
<organism evidence="6 7">
    <name type="scientific">Enterococcus mundtii</name>
    <dbReference type="NCBI Taxonomy" id="53346"/>
    <lineage>
        <taxon>Bacteria</taxon>
        <taxon>Bacillati</taxon>
        <taxon>Bacillota</taxon>
        <taxon>Bacilli</taxon>
        <taxon>Lactobacillales</taxon>
        <taxon>Enterococcaceae</taxon>
        <taxon>Enterococcus</taxon>
    </lineage>
</organism>
<evidence type="ECO:0000256" key="3">
    <source>
        <dbReference type="ARBA" id="ARBA00023125"/>
    </source>
</evidence>
<feature type="domain" description="HTH lacI-type" evidence="5">
    <location>
        <begin position="25"/>
        <end position="69"/>
    </location>
</feature>
<evidence type="ECO:0000256" key="2">
    <source>
        <dbReference type="ARBA" id="ARBA00023015"/>
    </source>
</evidence>
<accession>A0ABQ0VDP6</accession>
<keyword evidence="3" id="KW-0238">DNA-binding</keyword>